<dbReference type="GO" id="GO:0016787">
    <property type="term" value="F:hydrolase activity"/>
    <property type="evidence" value="ECO:0007669"/>
    <property type="project" value="UniProtKB-KW"/>
</dbReference>
<dbReference type="InterPro" id="IPR029060">
    <property type="entry name" value="PIN-like_dom_sf"/>
</dbReference>
<sequence length="134" mass="14416">MITADTSVLVAGFATWHQGHESAVRALSRGVHLIAHTAVETYSVLTRLPPPHRVAPAAVHTYLTDITSSDYLTLDARLHRALIDHLAEHNVAGGATYDALVGLTAKAAGATLLTRDVRAVSTYERLRVEVELVT</sequence>
<dbReference type="KEGG" id="mshj:MSHI_19580"/>
<comment type="function">
    <text evidence="7">Toxic component of a toxin-antitoxin (TA) system. An RNase.</text>
</comment>
<dbReference type="CDD" id="cd18681">
    <property type="entry name" value="PIN_MtVapC27-VapC40_like"/>
    <property type="match status" value="1"/>
</dbReference>
<feature type="binding site" evidence="7">
    <location>
        <position position="5"/>
    </location>
    <ligand>
        <name>Mg(2+)</name>
        <dbReference type="ChEBI" id="CHEBI:18420"/>
    </ligand>
</feature>
<feature type="domain" description="PIN" evidence="8">
    <location>
        <begin position="4"/>
        <end position="118"/>
    </location>
</feature>
<keyword evidence="10" id="KW-1185">Reference proteome</keyword>
<proteinExistence type="inferred from homology"/>
<dbReference type="Pfam" id="PF01850">
    <property type="entry name" value="PIN"/>
    <property type="match status" value="1"/>
</dbReference>
<evidence type="ECO:0000313" key="9">
    <source>
        <dbReference type="EMBL" id="BBX74052.1"/>
    </source>
</evidence>
<dbReference type="Proteomes" id="UP000467236">
    <property type="component" value="Chromosome"/>
</dbReference>
<name>A0A7I7MQJ6_9MYCO</name>
<evidence type="ECO:0000256" key="1">
    <source>
        <dbReference type="ARBA" id="ARBA00001946"/>
    </source>
</evidence>
<feature type="binding site" evidence="7">
    <location>
        <position position="98"/>
    </location>
    <ligand>
        <name>Mg(2+)</name>
        <dbReference type="ChEBI" id="CHEBI:18420"/>
    </ligand>
</feature>
<evidence type="ECO:0000256" key="2">
    <source>
        <dbReference type="ARBA" id="ARBA00022649"/>
    </source>
</evidence>
<dbReference type="AlphaFoldDB" id="A0A7I7MQJ6"/>
<dbReference type="RefSeq" id="WP_083047528.1">
    <property type="nucleotide sequence ID" value="NZ_AP022575.1"/>
</dbReference>
<evidence type="ECO:0000256" key="5">
    <source>
        <dbReference type="ARBA" id="ARBA00022801"/>
    </source>
</evidence>
<dbReference type="OrthoDB" id="25693at2"/>
<dbReference type="GO" id="GO:0000287">
    <property type="term" value="F:magnesium ion binding"/>
    <property type="evidence" value="ECO:0007669"/>
    <property type="project" value="UniProtKB-UniRule"/>
</dbReference>
<accession>A0A7I7MQJ6</accession>
<protein>
    <recommendedName>
        <fullName evidence="7">Ribonuclease VapC</fullName>
        <shortName evidence="7">RNase VapC</shortName>
        <ecNumber evidence="7">3.1.-.-</ecNumber>
    </recommendedName>
    <alternativeName>
        <fullName evidence="7">Toxin VapC</fullName>
    </alternativeName>
</protein>
<evidence type="ECO:0000313" key="10">
    <source>
        <dbReference type="Proteomes" id="UP000467236"/>
    </source>
</evidence>
<dbReference type="GO" id="GO:0090729">
    <property type="term" value="F:toxin activity"/>
    <property type="evidence" value="ECO:0007669"/>
    <property type="project" value="UniProtKB-KW"/>
</dbReference>
<dbReference type="InterPro" id="IPR022907">
    <property type="entry name" value="VapC_family"/>
</dbReference>
<keyword evidence="6 7" id="KW-0460">Magnesium</keyword>
<comment type="cofactor">
    <cofactor evidence="1 7">
        <name>Mg(2+)</name>
        <dbReference type="ChEBI" id="CHEBI:18420"/>
    </cofactor>
</comment>
<dbReference type="EC" id="3.1.-.-" evidence="7"/>
<dbReference type="Gene3D" id="3.40.50.1010">
    <property type="entry name" value="5'-nuclease"/>
    <property type="match status" value="1"/>
</dbReference>
<dbReference type="InterPro" id="IPR002716">
    <property type="entry name" value="PIN_dom"/>
</dbReference>
<reference evidence="9 10" key="1">
    <citation type="journal article" date="2019" name="Emerg. Microbes Infect.">
        <title>Comprehensive subspecies identification of 175 nontuberculous mycobacteria species based on 7547 genomic profiles.</title>
        <authorList>
            <person name="Matsumoto Y."/>
            <person name="Kinjo T."/>
            <person name="Motooka D."/>
            <person name="Nabeya D."/>
            <person name="Jung N."/>
            <person name="Uechi K."/>
            <person name="Horii T."/>
            <person name="Iida T."/>
            <person name="Fujita J."/>
            <person name="Nakamura S."/>
        </authorList>
    </citation>
    <scope>NUCLEOTIDE SEQUENCE [LARGE SCALE GENOMIC DNA]</scope>
    <source>
        <strain evidence="9 10">JCM 14233</strain>
    </source>
</reference>
<keyword evidence="3 7" id="KW-0540">Nuclease</keyword>
<keyword evidence="4 7" id="KW-0479">Metal-binding</keyword>
<evidence type="ECO:0000256" key="7">
    <source>
        <dbReference type="HAMAP-Rule" id="MF_00265"/>
    </source>
</evidence>
<evidence type="ECO:0000256" key="3">
    <source>
        <dbReference type="ARBA" id="ARBA00022722"/>
    </source>
</evidence>
<evidence type="ECO:0000259" key="8">
    <source>
        <dbReference type="Pfam" id="PF01850"/>
    </source>
</evidence>
<dbReference type="EMBL" id="AP022575">
    <property type="protein sequence ID" value="BBX74052.1"/>
    <property type="molecule type" value="Genomic_DNA"/>
</dbReference>
<keyword evidence="7" id="KW-0800">Toxin</keyword>
<evidence type="ECO:0000256" key="6">
    <source>
        <dbReference type="ARBA" id="ARBA00022842"/>
    </source>
</evidence>
<dbReference type="SUPFAM" id="SSF88723">
    <property type="entry name" value="PIN domain-like"/>
    <property type="match status" value="1"/>
</dbReference>
<keyword evidence="2 7" id="KW-1277">Toxin-antitoxin system</keyword>
<keyword evidence="5 7" id="KW-0378">Hydrolase</keyword>
<dbReference type="HAMAP" id="MF_00265">
    <property type="entry name" value="VapC_Nob1"/>
    <property type="match status" value="1"/>
</dbReference>
<dbReference type="GO" id="GO:0004540">
    <property type="term" value="F:RNA nuclease activity"/>
    <property type="evidence" value="ECO:0007669"/>
    <property type="project" value="InterPro"/>
</dbReference>
<gene>
    <name evidence="9" type="primary">vapc40</name>
    <name evidence="7" type="synonym">vapC</name>
    <name evidence="9" type="ORF">MSHI_19580</name>
</gene>
<comment type="similarity">
    <text evidence="7">Belongs to the PINc/VapC protein family.</text>
</comment>
<evidence type="ECO:0000256" key="4">
    <source>
        <dbReference type="ARBA" id="ARBA00022723"/>
    </source>
</evidence>
<organism evidence="9 10">
    <name type="scientific">Mycobacterium shinjukuense</name>
    <dbReference type="NCBI Taxonomy" id="398694"/>
    <lineage>
        <taxon>Bacteria</taxon>
        <taxon>Bacillati</taxon>
        <taxon>Actinomycetota</taxon>
        <taxon>Actinomycetes</taxon>
        <taxon>Mycobacteriales</taxon>
        <taxon>Mycobacteriaceae</taxon>
        <taxon>Mycobacterium</taxon>
    </lineage>
</organism>